<reference evidence="3" key="1">
    <citation type="journal article" date="2018" name="Nat. Microbiol.">
        <title>Leveraging single-cell genomics to expand the fungal tree of life.</title>
        <authorList>
            <person name="Ahrendt S.R."/>
            <person name="Quandt C.A."/>
            <person name="Ciobanu D."/>
            <person name="Clum A."/>
            <person name="Salamov A."/>
            <person name="Andreopoulos B."/>
            <person name="Cheng J.F."/>
            <person name="Woyke T."/>
            <person name="Pelin A."/>
            <person name="Henrissat B."/>
            <person name="Reynolds N.K."/>
            <person name="Benny G.L."/>
            <person name="Smith M.E."/>
            <person name="James T.Y."/>
            <person name="Grigoriev I.V."/>
        </authorList>
    </citation>
    <scope>NUCLEOTIDE SEQUENCE [LARGE SCALE GENOMIC DNA]</scope>
    <source>
        <strain evidence="3">RSA 1356</strain>
    </source>
</reference>
<sequence>MNASFASSTPVATGAVTNPVLQHQPWIGWADYTDPLLEKPRQRRPSLLSRLSSSSWRAQHVPSPRSSLDTTNVTLRRVSADEDKTARQSYGEEERRLSNEPTTSDREEEDCGDDDGPAVLKVGIASDDASSTTSKDTKETCEYENEATCGLAGKSKLTRCNGGAAHADGVYALPADSGVDITADIAAAPVASAVLVTPAILDDNGCDTASKRYMPTYDCGITNAFNDDDDDDADLIVMTMADLDAEKPHKVVPQSSRSRAHPAALALGLRRLMTNSLTMVARGVLLVPRACQWSFNSVSSRSGPRRVQHTTPPLANAIFSDDAANETEDDSAYASEEDRTSATATMRGITSGASTYWQRTMRRQSGGRRPTAAMVVELQDMKAIC</sequence>
<dbReference type="Proteomes" id="UP000271241">
    <property type="component" value="Unassembled WGS sequence"/>
</dbReference>
<name>A0A4P9XY24_9FUNG</name>
<keyword evidence="3" id="KW-1185">Reference proteome</keyword>
<feature type="compositionally biased region" description="Low complexity" evidence="1">
    <location>
        <begin position="45"/>
        <end position="55"/>
    </location>
</feature>
<organism evidence="2 3">
    <name type="scientific">Thamnocephalis sphaerospora</name>
    <dbReference type="NCBI Taxonomy" id="78915"/>
    <lineage>
        <taxon>Eukaryota</taxon>
        <taxon>Fungi</taxon>
        <taxon>Fungi incertae sedis</taxon>
        <taxon>Zoopagomycota</taxon>
        <taxon>Zoopagomycotina</taxon>
        <taxon>Zoopagomycetes</taxon>
        <taxon>Zoopagales</taxon>
        <taxon>Sigmoideomycetaceae</taxon>
        <taxon>Thamnocephalis</taxon>
    </lineage>
</organism>
<accession>A0A4P9XY24</accession>
<evidence type="ECO:0000313" key="2">
    <source>
        <dbReference type="EMBL" id="RKP10330.1"/>
    </source>
</evidence>
<feature type="region of interest" description="Disordered" evidence="1">
    <location>
        <begin position="42"/>
        <end position="119"/>
    </location>
</feature>
<evidence type="ECO:0000256" key="1">
    <source>
        <dbReference type="SAM" id="MobiDB-lite"/>
    </source>
</evidence>
<proteinExistence type="predicted"/>
<feature type="compositionally biased region" description="Polar residues" evidence="1">
    <location>
        <begin position="64"/>
        <end position="74"/>
    </location>
</feature>
<feature type="region of interest" description="Disordered" evidence="1">
    <location>
        <begin position="322"/>
        <end position="347"/>
    </location>
</feature>
<protein>
    <submittedName>
        <fullName evidence="2">Uncharacterized protein</fullName>
    </submittedName>
</protein>
<dbReference type="EMBL" id="KZ992458">
    <property type="protein sequence ID" value="RKP10330.1"/>
    <property type="molecule type" value="Genomic_DNA"/>
</dbReference>
<evidence type="ECO:0000313" key="3">
    <source>
        <dbReference type="Proteomes" id="UP000271241"/>
    </source>
</evidence>
<feature type="compositionally biased region" description="Basic and acidic residues" evidence="1">
    <location>
        <begin position="78"/>
        <end position="98"/>
    </location>
</feature>
<gene>
    <name evidence="2" type="ORF">THASP1DRAFT_27882</name>
</gene>
<dbReference type="AlphaFoldDB" id="A0A4P9XY24"/>
<feature type="compositionally biased region" description="Acidic residues" evidence="1">
    <location>
        <begin position="106"/>
        <end position="116"/>
    </location>
</feature>